<sequence>MAFGFTLVGNTIPTSIEGIRIEIQRVFGQWSIIIQILAELNALVMPNLVSDCEIVNAMKQKVTALFRTLVIGDSNFCAADDVDGWQKKFSIWNQNLCNAEYYNKNSSKVFVADNDLMNFDIMKQKG</sequence>
<comment type="caution">
    <text evidence="1">The sequence shown here is derived from an EMBL/GenBank/DDBJ whole genome shotgun (WGS) entry which is preliminary data.</text>
</comment>
<dbReference type="AlphaFoldDB" id="A0A9X0A8A3"/>
<keyword evidence="2" id="KW-1185">Reference proteome</keyword>
<accession>A0A9X0A8A3</accession>
<reference evidence="1" key="1">
    <citation type="submission" date="2022-11" db="EMBL/GenBank/DDBJ databases">
        <title>Genome Resource of Sclerotinia nivalis Strain SnTB1, a Plant Pathogen Isolated from American Ginseng.</title>
        <authorList>
            <person name="Fan S."/>
        </authorList>
    </citation>
    <scope>NUCLEOTIDE SEQUENCE</scope>
    <source>
        <strain evidence="1">SnTB1</strain>
    </source>
</reference>
<name>A0A9X0A8A3_9HELO</name>
<dbReference type="EMBL" id="JAPEIS010000017">
    <property type="protein sequence ID" value="KAJ8058049.1"/>
    <property type="molecule type" value="Genomic_DNA"/>
</dbReference>
<protein>
    <submittedName>
        <fullName evidence="1">Uncharacterized protein</fullName>
    </submittedName>
</protein>
<proteinExistence type="predicted"/>
<evidence type="ECO:0000313" key="1">
    <source>
        <dbReference type="EMBL" id="KAJ8058049.1"/>
    </source>
</evidence>
<gene>
    <name evidence="1" type="ORF">OCU04_012910</name>
</gene>
<evidence type="ECO:0000313" key="2">
    <source>
        <dbReference type="Proteomes" id="UP001152300"/>
    </source>
</evidence>
<organism evidence="1 2">
    <name type="scientific">Sclerotinia nivalis</name>
    <dbReference type="NCBI Taxonomy" id="352851"/>
    <lineage>
        <taxon>Eukaryota</taxon>
        <taxon>Fungi</taxon>
        <taxon>Dikarya</taxon>
        <taxon>Ascomycota</taxon>
        <taxon>Pezizomycotina</taxon>
        <taxon>Leotiomycetes</taxon>
        <taxon>Helotiales</taxon>
        <taxon>Sclerotiniaceae</taxon>
        <taxon>Sclerotinia</taxon>
    </lineage>
</organism>
<dbReference type="Proteomes" id="UP001152300">
    <property type="component" value="Unassembled WGS sequence"/>
</dbReference>